<dbReference type="Gene3D" id="1.25.40.10">
    <property type="entry name" value="Tetratricopeptide repeat domain"/>
    <property type="match status" value="1"/>
</dbReference>
<dbReference type="InterPro" id="IPR036388">
    <property type="entry name" value="WH-like_DNA-bd_sf"/>
</dbReference>
<gene>
    <name evidence="2" type="ORF">GCM10023311_01810</name>
</gene>
<sequence length="530" mass="62504">MLINNFSLKTVCIYTYFFAFCLLGFSQKNGDYYRFIDSADFYIDTSSDKALAFLDSIPIPLEDYVSGRLAEYYALKVLIHDDFKEYSKMHQSNILTLKYAQKEKAYKLAGQASIDLFSDLYFVNGDTTAFKYLEKAKAYYQKCNYSYGHMEVEQMYAYAKFLDGDYEACNSLLLEHLDAYRNHTEDAYFNMFAAYMLTSNYIYLDNFKDAHKYFKEFMTLKKNQTIAKFNHLSFESAIHVTLADIHFYNKQIDSTFYYLQKSTKLTEYMGEDVLTNYYDLYANVYKELGNFDASRSYMDSLMVFKDKIYKNNINASFQINKSLLKAESNLKLEKEKKFFSIVVVVVLVFILAVLSVFYFIFYRKQKIKIDDFNNKASNFSYLKSNNEKLAVKVQGLEDYINNLKKEVKEIATIDDASNQRERIKSFYKNLHQKSTTILNKSENHLELVNDLNVEFFKLIQEHHPELNKSETIICYYLFIGFNNKEIAVFLNASLRSIESKRYRISKKLNFNKQETTLVEYLNQTFRATKK</sequence>
<feature type="transmembrane region" description="Helical" evidence="1">
    <location>
        <begin position="338"/>
        <end position="361"/>
    </location>
</feature>
<dbReference type="Gene3D" id="1.10.10.10">
    <property type="entry name" value="Winged helix-like DNA-binding domain superfamily/Winged helix DNA-binding domain"/>
    <property type="match status" value="1"/>
</dbReference>
<dbReference type="InterPro" id="IPR011990">
    <property type="entry name" value="TPR-like_helical_dom_sf"/>
</dbReference>
<evidence type="ECO:0000313" key="2">
    <source>
        <dbReference type="EMBL" id="GAA4883324.1"/>
    </source>
</evidence>
<protein>
    <recommendedName>
        <fullName evidence="4">HTH luxR-type domain-containing protein</fullName>
    </recommendedName>
</protein>
<dbReference type="RefSeq" id="WP_345272043.1">
    <property type="nucleotide sequence ID" value="NZ_BAABJH010000001.1"/>
</dbReference>
<name>A0ABP9EN72_9FLAO</name>
<proteinExistence type="predicted"/>
<evidence type="ECO:0008006" key="4">
    <source>
        <dbReference type="Google" id="ProtNLM"/>
    </source>
</evidence>
<dbReference type="EMBL" id="BAABJH010000001">
    <property type="protein sequence ID" value="GAA4883324.1"/>
    <property type="molecule type" value="Genomic_DNA"/>
</dbReference>
<dbReference type="Proteomes" id="UP001500433">
    <property type="component" value="Unassembled WGS sequence"/>
</dbReference>
<evidence type="ECO:0000256" key="1">
    <source>
        <dbReference type="SAM" id="Phobius"/>
    </source>
</evidence>
<organism evidence="2 3">
    <name type="scientific">Flaviramulus aquimarinus</name>
    <dbReference type="NCBI Taxonomy" id="1170456"/>
    <lineage>
        <taxon>Bacteria</taxon>
        <taxon>Pseudomonadati</taxon>
        <taxon>Bacteroidota</taxon>
        <taxon>Flavobacteriia</taxon>
        <taxon>Flavobacteriales</taxon>
        <taxon>Flavobacteriaceae</taxon>
        <taxon>Flaviramulus</taxon>
    </lineage>
</organism>
<reference evidence="3" key="1">
    <citation type="journal article" date="2019" name="Int. J. Syst. Evol. Microbiol.">
        <title>The Global Catalogue of Microorganisms (GCM) 10K type strain sequencing project: providing services to taxonomists for standard genome sequencing and annotation.</title>
        <authorList>
            <consortium name="The Broad Institute Genomics Platform"/>
            <consortium name="The Broad Institute Genome Sequencing Center for Infectious Disease"/>
            <person name="Wu L."/>
            <person name="Ma J."/>
        </authorList>
    </citation>
    <scope>NUCLEOTIDE SEQUENCE [LARGE SCALE GENOMIC DNA]</scope>
    <source>
        <strain evidence="3">JCM 18274</strain>
    </source>
</reference>
<dbReference type="SUPFAM" id="SSF46894">
    <property type="entry name" value="C-terminal effector domain of the bipartite response regulators"/>
    <property type="match status" value="1"/>
</dbReference>
<keyword evidence="1" id="KW-0812">Transmembrane</keyword>
<evidence type="ECO:0000313" key="3">
    <source>
        <dbReference type="Proteomes" id="UP001500433"/>
    </source>
</evidence>
<comment type="caution">
    <text evidence="2">The sequence shown here is derived from an EMBL/GenBank/DDBJ whole genome shotgun (WGS) entry which is preliminary data.</text>
</comment>
<keyword evidence="3" id="KW-1185">Reference proteome</keyword>
<accession>A0ABP9EN72</accession>
<keyword evidence="1" id="KW-1133">Transmembrane helix</keyword>
<dbReference type="InterPro" id="IPR016032">
    <property type="entry name" value="Sig_transdc_resp-reg_C-effctor"/>
</dbReference>
<keyword evidence="1" id="KW-0472">Membrane</keyword>